<evidence type="ECO:0000259" key="2">
    <source>
        <dbReference type="Pfam" id="PF10213"/>
    </source>
</evidence>
<proteinExistence type="predicted"/>
<dbReference type="InterPro" id="IPR039848">
    <property type="entry name" value="Ribosomal_mS35_mt"/>
</dbReference>
<protein>
    <recommendedName>
        <fullName evidence="2">Small ribosomal subunit protein mS35 mitochondrial conserved domain-containing protein</fullName>
    </recommendedName>
</protein>
<dbReference type="AlphaFoldDB" id="A0A9P4JUI1"/>
<comment type="caution">
    <text evidence="3">The sequence shown here is derived from an EMBL/GenBank/DDBJ whole genome shotgun (WGS) entry which is preliminary data.</text>
</comment>
<dbReference type="EMBL" id="ML993898">
    <property type="protein sequence ID" value="KAF2203607.1"/>
    <property type="molecule type" value="Genomic_DNA"/>
</dbReference>
<organism evidence="3 4">
    <name type="scientific">Delitschia confertaspora ATCC 74209</name>
    <dbReference type="NCBI Taxonomy" id="1513339"/>
    <lineage>
        <taxon>Eukaryota</taxon>
        <taxon>Fungi</taxon>
        <taxon>Dikarya</taxon>
        <taxon>Ascomycota</taxon>
        <taxon>Pezizomycotina</taxon>
        <taxon>Dothideomycetes</taxon>
        <taxon>Pleosporomycetidae</taxon>
        <taxon>Pleosporales</taxon>
        <taxon>Delitschiaceae</taxon>
        <taxon>Delitschia</taxon>
    </lineage>
</organism>
<dbReference type="GO" id="GO:0003735">
    <property type="term" value="F:structural constituent of ribosome"/>
    <property type="evidence" value="ECO:0007669"/>
    <property type="project" value="InterPro"/>
</dbReference>
<dbReference type="GO" id="GO:0005763">
    <property type="term" value="C:mitochondrial small ribosomal subunit"/>
    <property type="evidence" value="ECO:0007669"/>
    <property type="project" value="TreeGrafter"/>
</dbReference>
<feature type="region of interest" description="Disordered" evidence="1">
    <location>
        <begin position="18"/>
        <end position="62"/>
    </location>
</feature>
<dbReference type="PANTHER" id="PTHR13490:SF0">
    <property type="entry name" value="SMALL RIBOSOMAL SUBUNIT PROTEIN MS35"/>
    <property type="match status" value="1"/>
</dbReference>
<dbReference type="InterPro" id="IPR019349">
    <property type="entry name" value="Ribosomal_mS35_mit"/>
</dbReference>
<dbReference type="OrthoDB" id="283424at2759"/>
<accession>A0A9P4JUI1</accession>
<evidence type="ECO:0000313" key="4">
    <source>
        <dbReference type="Proteomes" id="UP000799536"/>
    </source>
</evidence>
<feature type="domain" description="Small ribosomal subunit protein mS35 mitochondrial conserved" evidence="2">
    <location>
        <begin position="168"/>
        <end position="288"/>
    </location>
</feature>
<evidence type="ECO:0000313" key="3">
    <source>
        <dbReference type="EMBL" id="KAF2203607.1"/>
    </source>
</evidence>
<dbReference type="PANTHER" id="PTHR13490">
    <property type="entry name" value="MITOCHONDRIAL 28S RIBOSOMAL PROTEIN S28"/>
    <property type="match status" value="1"/>
</dbReference>
<dbReference type="Pfam" id="PF10213">
    <property type="entry name" value="MRP-S28"/>
    <property type="match status" value="1"/>
</dbReference>
<dbReference type="GO" id="GO:0032543">
    <property type="term" value="P:mitochondrial translation"/>
    <property type="evidence" value="ECO:0007669"/>
    <property type="project" value="InterPro"/>
</dbReference>
<feature type="compositionally biased region" description="Polar residues" evidence="1">
    <location>
        <begin position="26"/>
        <end position="39"/>
    </location>
</feature>
<dbReference type="Proteomes" id="UP000799536">
    <property type="component" value="Unassembled WGS sequence"/>
</dbReference>
<sequence>MASIARRCLFSSYRSARRISSRSVSQPAKQWQRSLSCTTARRADKAPWDQAENEEGEDLSEQEARWAQLAEDVSKIDPKFQARAAMKYLDDFEMVEEEDYEIAKDDPKAIAQGFWGEGEEEDGGPDEDYYGDDITSLGHGELEQHRELREYARLAAWELPLLSQLAKPFQLPTAATPFRFRYTSYLGEKHPAANKVVVEYSVADMPDMNQKQRDKLIKLAGPRYNPGSGIIKMSCEMFDTQDQNKRFLGETIKKLLDEAKDLKEDFSDVPFDFRHHKLKVRPQFPAEWALTPERKQYLEEKRRKQQQIDYERDNLGTLTDGKKIIEQALPNILPSMPEMVAAPNQRLRR</sequence>
<gene>
    <name evidence="3" type="ORF">GQ43DRAFT_411237</name>
</gene>
<keyword evidence="4" id="KW-1185">Reference proteome</keyword>
<reference evidence="3" key="1">
    <citation type="journal article" date="2020" name="Stud. Mycol.">
        <title>101 Dothideomycetes genomes: a test case for predicting lifestyles and emergence of pathogens.</title>
        <authorList>
            <person name="Haridas S."/>
            <person name="Albert R."/>
            <person name="Binder M."/>
            <person name="Bloem J."/>
            <person name="Labutti K."/>
            <person name="Salamov A."/>
            <person name="Andreopoulos B."/>
            <person name="Baker S."/>
            <person name="Barry K."/>
            <person name="Bills G."/>
            <person name="Bluhm B."/>
            <person name="Cannon C."/>
            <person name="Castanera R."/>
            <person name="Culley D."/>
            <person name="Daum C."/>
            <person name="Ezra D."/>
            <person name="Gonzalez J."/>
            <person name="Henrissat B."/>
            <person name="Kuo A."/>
            <person name="Liang C."/>
            <person name="Lipzen A."/>
            <person name="Lutzoni F."/>
            <person name="Magnuson J."/>
            <person name="Mondo S."/>
            <person name="Nolan M."/>
            <person name="Ohm R."/>
            <person name="Pangilinan J."/>
            <person name="Park H.-J."/>
            <person name="Ramirez L."/>
            <person name="Alfaro M."/>
            <person name="Sun H."/>
            <person name="Tritt A."/>
            <person name="Yoshinaga Y."/>
            <person name="Zwiers L.-H."/>
            <person name="Turgeon B."/>
            <person name="Goodwin S."/>
            <person name="Spatafora J."/>
            <person name="Crous P."/>
            <person name="Grigoriev I."/>
        </authorList>
    </citation>
    <scope>NUCLEOTIDE SEQUENCE</scope>
    <source>
        <strain evidence="3">ATCC 74209</strain>
    </source>
</reference>
<evidence type="ECO:0000256" key="1">
    <source>
        <dbReference type="SAM" id="MobiDB-lite"/>
    </source>
</evidence>
<name>A0A9P4JUI1_9PLEO</name>
<feature type="compositionally biased region" description="Acidic residues" evidence="1">
    <location>
        <begin position="51"/>
        <end position="61"/>
    </location>
</feature>